<dbReference type="KEGG" id="strg:SRT_13770"/>
<protein>
    <recommendedName>
        <fullName evidence="4">DUF3270 family protein</fullName>
    </recommendedName>
</protein>
<dbReference type="RefSeq" id="WP_128833513.1">
    <property type="nucleotide sequence ID" value="NZ_AP014612.1"/>
</dbReference>
<keyword evidence="3" id="KW-1185">Reference proteome</keyword>
<evidence type="ECO:0000256" key="1">
    <source>
        <dbReference type="SAM" id="Phobius"/>
    </source>
</evidence>
<name>A0A1L7LKJ6_9STRE</name>
<sequence>MSANLNRQTEDFEDLNFQEESTPKYQEFQDFDDNRTKLDELIFFAKLAFFCITTILVCFILLVAKFSPIFAFPLAMLISWGITALAQKGLKRLKY</sequence>
<accession>A0A1L7LKJ6</accession>
<dbReference type="InterPro" id="IPR021688">
    <property type="entry name" value="DUF3270"/>
</dbReference>
<gene>
    <name evidence="2" type="ORF">SRT_13770</name>
</gene>
<organism evidence="2 3">
    <name type="scientific">Streptococcus troglodytae</name>
    <dbReference type="NCBI Taxonomy" id="1111760"/>
    <lineage>
        <taxon>Bacteria</taxon>
        <taxon>Bacillati</taxon>
        <taxon>Bacillota</taxon>
        <taxon>Bacilli</taxon>
        <taxon>Lactobacillales</taxon>
        <taxon>Streptococcaceae</taxon>
        <taxon>Streptococcus</taxon>
    </lineage>
</organism>
<keyword evidence="1" id="KW-0812">Transmembrane</keyword>
<evidence type="ECO:0008006" key="4">
    <source>
        <dbReference type="Google" id="ProtNLM"/>
    </source>
</evidence>
<evidence type="ECO:0000313" key="3">
    <source>
        <dbReference type="Proteomes" id="UP000217758"/>
    </source>
</evidence>
<feature type="transmembrane region" description="Helical" evidence="1">
    <location>
        <begin position="41"/>
        <end position="63"/>
    </location>
</feature>
<keyword evidence="1" id="KW-1133">Transmembrane helix</keyword>
<evidence type="ECO:0000313" key="2">
    <source>
        <dbReference type="EMBL" id="BAQ24638.1"/>
    </source>
</evidence>
<proteinExistence type="predicted"/>
<keyword evidence="1" id="KW-0472">Membrane</keyword>
<dbReference type="Pfam" id="PF11674">
    <property type="entry name" value="DUF3270"/>
    <property type="match status" value="1"/>
</dbReference>
<feature type="transmembrane region" description="Helical" evidence="1">
    <location>
        <begin position="69"/>
        <end position="86"/>
    </location>
</feature>
<dbReference type="EMBL" id="AP014612">
    <property type="protein sequence ID" value="BAQ24638.1"/>
    <property type="molecule type" value="Genomic_DNA"/>
</dbReference>
<dbReference type="Proteomes" id="UP000217758">
    <property type="component" value="Chromosome"/>
</dbReference>
<dbReference type="AlphaFoldDB" id="A0A1L7LKJ6"/>
<reference evidence="2 3" key="1">
    <citation type="journal article" date="2016" name="Microbiol. Immunol.">
        <title>Complete genome sequence of Streptococcus troglodytae TKU31 isolated from the oral cavity of a chimpanzee (Pan troglodytes).</title>
        <authorList>
            <person name="Okamoto M."/>
            <person name="Naito M."/>
            <person name="Miyanohara M."/>
            <person name="Imai S."/>
            <person name="Nomura Y."/>
            <person name="Saito W."/>
            <person name="Momoi Y."/>
            <person name="Takada K."/>
            <person name="Miyabe-Nishiwaki T."/>
            <person name="Tomonaga M."/>
            <person name="Hanada N."/>
        </authorList>
    </citation>
    <scope>NUCLEOTIDE SEQUENCE [LARGE SCALE GENOMIC DNA]</scope>
    <source>
        <strain evidence="3">TKU 31</strain>
    </source>
</reference>